<dbReference type="RefSeq" id="WP_113614987.1">
    <property type="nucleotide sequence ID" value="NZ_QFFJ01000001.1"/>
</dbReference>
<keyword evidence="2" id="KW-1185">Reference proteome</keyword>
<sequence>MIEFNRNTPAGTVSYFRHCIKTGDVKGAMSCFDVQGVYIDRTGEEIRGLPQIEQAIGHLCTWRPDIKGGRPHLTILDDIAIWLDKWEMTGKTPDGNIISMNGHTTCLLKRDETGIWLWLVDNPFGTAVLEV</sequence>
<reference evidence="1 2" key="1">
    <citation type="submission" date="2018-05" db="EMBL/GenBank/DDBJ databases">
        <title>Chitinophaga sp. K3CV102501T nov., isolated from isolated from a monsoon evergreen broad-leaved forest soil.</title>
        <authorList>
            <person name="Lv Y."/>
        </authorList>
    </citation>
    <scope>NUCLEOTIDE SEQUENCE [LARGE SCALE GENOMIC DNA]</scope>
    <source>
        <strain evidence="1 2">GDMCC 1.1325</strain>
    </source>
</reference>
<dbReference type="Gene3D" id="3.10.450.50">
    <property type="match status" value="1"/>
</dbReference>
<dbReference type="AlphaFoldDB" id="A0A365Y189"/>
<dbReference type="SUPFAM" id="SSF54427">
    <property type="entry name" value="NTF2-like"/>
    <property type="match status" value="1"/>
</dbReference>
<protein>
    <recommendedName>
        <fullName evidence="3">DUF4440 domain-containing protein</fullName>
    </recommendedName>
</protein>
<evidence type="ECO:0000313" key="1">
    <source>
        <dbReference type="EMBL" id="RBL92386.1"/>
    </source>
</evidence>
<accession>A0A365Y189</accession>
<evidence type="ECO:0008006" key="3">
    <source>
        <dbReference type="Google" id="ProtNLM"/>
    </source>
</evidence>
<dbReference type="InterPro" id="IPR032710">
    <property type="entry name" value="NTF2-like_dom_sf"/>
</dbReference>
<dbReference type="Proteomes" id="UP000253410">
    <property type="component" value="Unassembled WGS sequence"/>
</dbReference>
<gene>
    <name evidence="1" type="ORF">DF182_07305</name>
</gene>
<name>A0A365Y189_9BACT</name>
<proteinExistence type="predicted"/>
<comment type="caution">
    <text evidence="1">The sequence shown here is derived from an EMBL/GenBank/DDBJ whole genome shotgun (WGS) entry which is preliminary data.</text>
</comment>
<evidence type="ECO:0000313" key="2">
    <source>
        <dbReference type="Proteomes" id="UP000253410"/>
    </source>
</evidence>
<dbReference type="OrthoDB" id="1633822at2"/>
<organism evidence="1 2">
    <name type="scientific">Chitinophaga flava</name>
    <dbReference type="NCBI Taxonomy" id="2259036"/>
    <lineage>
        <taxon>Bacteria</taxon>
        <taxon>Pseudomonadati</taxon>
        <taxon>Bacteroidota</taxon>
        <taxon>Chitinophagia</taxon>
        <taxon>Chitinophagales</taxon>
        <taxon>Chitinophagaceae</taxon>
        <taxon>Chitinophaga</taxon>
    </lineage>
</organism>
<dbReference type="EMBL" id="QFFJ01000001">
    <property type="protein sequence ID" value="RBL92386.1"/>
    <property type="molecule type" value="Genomic_DNA"/>
</dbReference>